<feature type="domain" description="NlpC/P60" evidence="6">
    <location>
        <begin position="632"/>
        <end position="751"/>
    </location>
</feature>
<dbReference type="InterPro" id="IPR000064">
    <property type="entry name" value="NLP_P60_dom"/>
</dbReference>
<comment type="similarity">
    <text evidence="1">Belongs to the peptidase C40 family.</text>
</comment>
<dbReference type="SUPFAM" id="SSF54001">
    <property type="entry name" value="Cysteine proteinases"/>
    <property type="match status" value="1"/>
</dbReference>
<evidence type="ECO:0000256" key="3">
    <source>
        <dbReference type="ARBA" id="ARBA00022801"/>
    </source>
</evidence>
<dbReference type="Proteomes" id="UP000318138">
    <property type="component" value="Chromosome"/>
</dbReference>
<keyword evidence="8" id="KW-1185">Reference proteome</keyword>
<keyword evidence="5" id="KW-0732">Signal</keyword>
<reference evidence="8" key="1">
    <citation type="submission" date="2019-07" db="EMBL/GenBank/DDBJ databases">
        <title>Bacillus alkalisoli sp. nov. isolated from saline soil.</title>
        <authorList>
            <person name="Sun J.-Q."/>
            <person name="Xu L."/>
        </authorList>
    </citation>
    <scope>NUCLEOTIDE SEQUENCE [LARGE SCALE GENOMIC DNA]</scope>
    <source>
        <strain evidence="8">M4U3P1</strain>
    </source>
</reference>
<organism evidence="7 8">
    <name type="scientific">Paenalkalicoccus suaedae</name>
    <dbReference type="NCBI Taxonomy" id="2592382"/>
    <lineage>
        <taxon>Bacteria</taxon>
        <taxon>Bacillati</taxon>
        <taxon>Bacillota</taxon>
        <taxon>Bacilli</taxon>
        <taxon>Bacillales</taxon>
        <taxon>Bacillaceae</taxon>
        <taxon>Paenalkalicoccus</taxon>
    </lineage>
</organism>
<evidence type="ECO:0000256" key="2">
    <source>
        <dbReference type="ARBA" id="ARBA00022670"/>
    </source>
</evidence>
<evidence type="ECO:0000313" key="7">
    <source>
        <dbReference type="EMBL" id="QKS72733.1"/>
    </source>
</evidence>
<evidence type="ECO:0000313" key="8">
    <source>
        <dbReference type="Proteomes" id="UP000318138"/>
    </source>
</evidence>
<accession>A0A859FH96</accession>
<dbReference type="SUPFAM" id="SSF47090">
    <property type="entry name" value="PGBD-like"/>
    <property type="match status" value="7"/>
</dbReference>
<evidence type="ECO:0000256" key="4">
    <source>
        <dbReference type="ARBA" id="ARBA00022807"/>
    </source>
</evidence>
<dbReference type="GO" id="GO:0008234">
    <property type="term" value="F:cysteine-type peptidase activity"/>
    <property type="evidence" value="ECO:0007669"/>
    <property type="project" value="UniProtKB-KW"/>
</dbReference>
<evidence type="ECO:0000259" key="6">
    <source>
        <dbReference type="PROSITE" id="PS51935"/>
    </source>
</evidence>
<dbReference type="PANTHER" id="PTHR47053">
    <property type="entry name" value="MUREIN DD-ENDOPEPTIDASE MEPH-RELATED"/>
    <property type="match status" value="1"/>
</dbReference>
<protein>
    <submittedName>
        <fullName evidence="7">Peptidoglycan-binding protein</fullName>
    </submittedName>
</protein>
<keyword evidence="4" id="KW-0788">Thiol protease</keyword>
<dbReference type="AlphaFoldDB" id="A0A859FH96"/>
<dbReference type="RefSeq" id="WP_176010702.1">
    <property type="nucleotide sequence ID" value="NZ_CP041372.2"/>
</dbReference>
<dbReference type="EMBL" id="CP041372">
    <property type="protein sequence ID" value="QKS72733.1"/>
    <property type="molecule type" value="Genomic_DNA"/>
</dbReference>
<keyword evidence="2" id="KW-0645">Protease</keyword>
<dbReference type="GO" id="GO:0006508">
    <property type="term" value="P:proteolysis"/>
    <property type="evidence" value="ECO:0007669"/>
    <property type="project" value="UniProtKB-KW"/>
</dbReference>
<name>A0A859FH96_9BACI</name>
<dbReference type="KEGG" id="psua:FLK61_39660"/>
<sequence>MVRKSYVRTALVSAFAATGVFVATPTLAEAAFGDRTLSLGTNHQDVTTLQEILKEKGYYTHHTITGIFGDQTKLAVEAYQRDNGLAPDGVVGPKTFSLLNGSVIESQEVANETISVASQSAQTMNAQQILRAGATGVEVTKLQTALAQIGFYSSATTGSYGDATVNAVRNFQRARSLTADGIAGPQTLTQLNREISASQTAQTVASNPTVSTSSTVLRLWSEGAQVRTLQNRLRHLGFYTGGLTAILGPKTQDALRSFQRSAGITVDGLAGPQTFAAIERAVSGQAPVATPTPTPAPSQPASQLLRMWSTGEAVRSLQTTLRDLGYYKDGITATFGPKTEAAVMAFQRDNNIRADGIAGPMTFRALENGTPAVTTPPPTQTNSQTLLRMWTTGEAVRSLQTSLKNLGYYNAGITGTFGPITEAAVIAFQRDNNIRADGIAGPMTFRALETGTPAPNVPAPPQVDSSQLISILREGSTGDEVRLLQTRLKELNYYAGQISGIFGAETTSAVRQAQQAAGIKVDGVTGPQTYRALETLVPRTGNATPAPSTPTLRHGVRSNEVRELQNMLKSLGLFSGTATGFFGDVTEAAVKRFQSQWNLVADGLVTQSTWLKLEEASSVHIGQPTNPVGGGSFNVINLIANASELIGIPYLWGGTTVSGFDCSGFIQYAFRMTGKQLPRTVAEQWNATSPVSDLRVGDIVYFETYRTGPSHNGIYIGNNQFIHSGSSTGVSIASLDNSYWKPRYLGARRVN</sequence>
<evidence type="ECO:0000256" key="5">
    <source>
        <dbReference type="SAM" id="SignalP"/>
    </source>
</evidence>
<dbReference type="InterPro" id="IPR036366">
    <property type="entry name" value="PGBDSf"/>
</dbReference>
<dbReference type="Pfam" id="PF00877">
    <property type="entry name" value="NLPC_P60"/>
    <property type="match status" value="1"/>
</dbReference>
<proteinExistence type="inferred from homology"/>
<dbReference type="Gene3D" id="1.10.101.10">
    <property type="entry name" value="PGBD-like superfamily/PGBD"/>
    <property type="match status" value="7"/>
</dbReference>
<dbReference type="PROSITE" id="PS51935">
    <property type="entry name" value="NLPC_P60"/>
    <property type="match status" value="1"/>
</dbReference>
<dbReference type="InterPro" id="IPR036365">
    <property type="entry name" value="PGBD-like_sf"/>
</dbReference>
<feature type="signal peptide" evidence="5">
    <location>
        <begin position="1"/>
        <end position="28"/>
    </location>
</feature>
<evidence type="ECO:0000256" key="1">
    <source>
        <dbReference type="ARBA" id="ARBA00007074"/>
    </source>
</evidence>
<dbReference type="InterPro" id="IPR002477">
    <property type="entry name" value="Peptidoglycan-bd-like"/>
</dbReference>
<dbReference type="Pfam" id="PF01471">
    <property type="entry name" value="PG_binding_1"/>
    <property type="match status" value="7"/>
</dbReference>
<dbReference type="Gene3D" id="3.90.1720.10">
    <property type="entry name" value="endopeptidase domain like (from Nostoc punctiforme)"/>
    <property type="match status" value="1"/>
</dbReference>
<feature type="chain" id="PRO_5038526360" evidence="5">
    <location>
        <begin position="29"/>
        <end position="751"/>
    </location>
</feature>
<dbReference type="InterPro" id="IPR051202">
    <property type="entry name" value="Peptidase_C40"/>
</dbReference>
<dbReference type="InterPro" id="IPR038765">
    <property type="entry name" value="Papain-like_cys_pep_sf"/>
</dbReference>
<dbReference type="PANTHER" id="PTHR47053:SF1">
    <property type="entry name" value="MUREIN DD-ENDOPEPTIDASE MEPH-RELATED"/>
    <property type="match status" value="1"/>
</dbReference>
<keyword evidence="3" id="KW-0378">Hydrolase</keyword>
<gene>
    <name evidence="7" type="ORF">FLK61_39660</name>
</gene>